<evidence type="ECO:0000313" key="4">
    <source>
        <dbReference type="Proteomes" id="UP000054466"/>
    </source>
</evidence>
<dbReference type="VEuPathDB" id="FungiDB:PV07_05597"/>
<dbReference type="PANTHER" id="PTHR37534:SF2">
    <property type="entry name" value="N-ACETYLTRANSFERASE DOMAIN-CONTAINING PROTEIN"/>
    <property type="match status" value="1"/>
</dbReference>
<dbReference type="CDD" id="cd12148">
    <property type="entry name" value="fungal_TF_MHR"/>
    <property type="match status" value="1"/>
</dbReference>
<dbReference type="OrthoDB" id="4113136at2759"/>
<feature type="compositionally biased region" description="Polar residues" evidence="2">
    <location>
        <begin position="84"/>
        <end position="98"/>
    </location>
</feature>
<proteinExistence type="predicted"/>
<protein>
    <recommendedName>
        <fullName evidence="5">Transcription factor domain-containing protein</fullName>
    </recommendedName>
</protein>
<dbReference type="STRING" id="569365.A0A0D2CI19"/>
<dbReference type="GeneID" id="27344791"/>
<dbReference type="AlphaFoldDB" id="A0A0D2CI19"/>
<sequence length="614" mass="69134">MLAMSKGKSALFTWSQHRFPQFYHHSSDPREANKDAPRTFFQNITFVDETVSLSKNLRRSDSNAIRTDADKVDLASPDHEQTQAHETSPDIQSSDDFSTARLFNNPPSIFGLPLNATLFSFAQEPQSTGSLLHADGRPNSEPYPVVSPDPLGDADAFRNLPWNVTTATNELGGQSYSIGPSLPPAVRPGRTPLESPFPNEATATSAATSSKFRRSQISCEDTVVLHPREAHLVKLFTQTWGPIFDCLDPDRHFSTSIVQVALTKFPPILDAMMAISALQLSRVSGYPFAAAEYYRDRCSKALVPILLSHDRPSSSEETLFATYVLLRGYAHINDNLEDSQPDSLFTAALALNTSSDVVPSEEESLMRAAFWVHLRQDIHVALLLKCPIRSDFEPCLRKDEILSSLEKEVQGQGVSQTAIDCAWGNRMVSLLCDVINYCFQEGERTLETWTLLWVDVERWCFEKPPSFKPYCERERDPSRNRVFPEIWLTCDWHVVASLYYHTAKLLLKTHRPYSSWRMKASDMTPGYDFDSMDEILLHARAICGIIITNPIAQALIIACHMINVAGAFFTDEQEQHETVRLLEMAQATTGHPSTKAKQKLKEVWTKRAVLRKHL</sequence>
<dbReference type="GO" id="GO:0045944">
    <property type="term" value="P:positive regulation of transcription by RNA polymerase II"/>
    <property type="evidence" value="ECO:0007669"/>
    <property type="project" value="TreeGrafter"/>
</dbReference>
<evidence type="ECO:0000256" key="2">
    <source>
        <dbReference type="SAM" id="MobiDB-lite"/>
    </source>
</evidence>
<name>A0A0D2CI19_9EURO</name>
<feature type="region of interest" description="Disordered" evidence="2">
    <location>
        <begin position="187"/>
        <end position="209"/>
    </location>
</feature>
<feature type="region of interest" description="Disordered" evidence="2">
    <location>
        <begin position="68"/>
        <end position="98"/>
    </location>
</feature>
<evidence type="ECO:0008006" key="5">
    <source>
        <dbReference type="Google" id="ProtNLM"/>
    </source>
</evidence>
<gene>
    <name evidence="3" type="ORF">PV07_05597</name>
</gene>
<evidence type="ECO:0000256" key="1">
    <source>
        <dbReference type="ARBA" id="ARBA00023242"/>
    </source>
</evidence>
<dbReference type="EMBL" id="KN847042">
    <property type="protein sequence ID" value="KIW29810.1"/>
    <property type="molecule type" value="Genomic_DNA"/>
</dbReference>
<keyword evidence="4" id="KW-1185">Reference proteome</keyword>
<keyword evidence="1" id="KW-0539">Nucleus</keyword>
<dbReference type="RefSeq" id="XP_016250026.1">
    <property type="nucleotide sequence ID" value="XM_016392507.1"/>
</dbReference>
<dbReference type="PANTHER" id="PTHR37534">
    <property type="entry name" value="TRANSCRIPTIONAL ACTIVATOR PROTEIN UGA3"/>
    <property type="match status" value="1"/>
</dbReference>
<accession>A0A0D2CI19</accession>
<dbReference type="GO" id="GO:0000976">
    <property type="term" value="F:transcription cis-regulatory region binding"/>
    <property type="evidence" value="ECO:0007669"/>
    <property type="project" value="TreeGrafter"/>
</dbReference>
<reference evidence="3 4" key="1">
    <citation type="submission" date="2015-01" db="EMBL/GenBank/DDBJ databases">
        <title>The Genome Sequence of Cladophialophora immunda CBS83496.</title>
        <authorList>
            <consortium name="The Broad Institute Genomics Platform"/>
            <person name="Cuomo C."/>
            <person name="de Hoog S."/>
            <person name="Gorbushina A."/>
            <person name="Stielow B."/>
            <person name="Teixiera M."/>
            <person name="Abouelleil A."/>
            <person name="Chapman S.B."/>
            <person name="Priest M."/>
            <person name="Young S.K."/>
            <person name="Wortman J."/>
            <person name="Nusbaum C."/>
            <person name="Birren B."/>
        </authorList>
    </citation>
    <scope>NUCLEOTIDE SEQUENCE [LARGE SCALE GENOMIC DNA]</scope>
    <source>
        <strain evidence="3 4">CBS 83496</strain>
    </source>
</reference>
<dbReference type="GO" id="GO:0003700">
    <property type="term" value="F:DNA-binding transcription factor activity"/>
    <property type="evidence" value="ECO:0007669"/>
    <property type="project" value="TreeGrafter"/>
</dbReference>
<dbReference type="Proteomes" id="UP000054466">
    <property type="component" value="Unassembled WGS sequence"/>
</dbReference>
<dbReference type="GO" id="GO:0005634">
    <property type="term" value="C:nucleus"/>
    <property type="evidence" value="ECO:0007669"/>
    <property type="project" value="TreeGrafter"/>
</dbReference>
<dbReference type="HOGENOM" id="CLU_008719_1_0_1"/>
<evidence type="ECO:0000313" key="3">
    <source>
        <dbReference type="EMBL" id="KIW29810.1"/>
    </source>
</evidence>
<feature type="compositionally biased region" description="Basic and acidic residues" evidence="2">
    <location>
        <begin position="68"/>
        <end position="83"/>
    </location>
</feature>
<organism evidence="3 4">
    <name type="scientific">Cladophialophora immunda</name>
    <dbReference type="NCBI Taxonomy" id="569365"/>
    <lineage>
        <taxon>Eukaryota</taxon>
        <taxon>Fungi</taxon>
        <taxon>Dikarya</taxon>
        <taxon>Ascomycota</taxon>
        <taxon>Pezizomycotina</taxon>
        <taxon>Eurotiomycetes</taxon>
        <taxon>Chaetothyriomycetidae</taxon>
        <taxon>Chaetothyriales</taxon>
        <taxon>Herpotrichiellaceae</taxon>
        <taxon>Cladophialophora</taxon>
    </lineage>
</organism>